<keyword evidence="3" id="KW-1185">Reference proteome</keyword>
<dbReference type="RefSeq" id="WP_095405272.1">
    <property type="nucleotide sequence ID" value="NZ_NOJZ02000075.1"/>
</dbReference>
<protein>
    <submittedName>
        <fullName evidence="2">Uncharacterized protein</fullName>
    </submittedName>
</protein>
<proteinExistence type="predicted"/>
<keyword evidence="1" id="KW-0472">Membrane</keyword>
<organism evidence="2 3">
    <name type="scientific">Romboutsia maritimum</name>
    <dbReference type="NCBI Taxonomy" id="2020948"/>
    <lineage>
        <taxon>Bacteria</taxon>
        <taxon>Bacillati</taxon>
        <taxon>Bacillota</taxon>
        <taxon>Clostridia</taxon>
        <taxon>Peptostreptococcales</taxon>
        <taxon>Peptostreptococcaceae</taxon>
        <taxon>Romboutsia</taxon>
    </lineage>
</organism>
<name>A0A371IPJ5_9FIRM</name>
<keyword evidence="1" id="KW-0812">Transmembrane</keyword>
<sequence>MKKLIIFTTIILFILSSIFEISYTSYPLNISTSIIYFGLGCLLLDQAFVEYNKVKNDIQLKDKIWLIIDILFGLLLLSSSIYWTVITLIK</sequence>
<evidence type="ECO:0000256" key="1">
    <source>
        <dbReference type="SAM" id="Phobius"/>
    </source>
</evidence>
<evidence type="ECO:0000313" key="3">
    <source>
        <dbReference type="Proteomes" id="UP000243494"/>
    </source>
</evidence>
<gene>
    <name evidence="2" type="ORF">CHF27_013685</name>
</gene>
<dbReference type="Proteomes" id="UP000243494">
    <property type="component" value="Unassembled WGS sequence"/>
</dbReference>
<keyword evidence="1" id="KW-1133">Transmembrane helix</keyword>
<comment type="caution">
    <text evidence="2">The sequence shown here is derived from an EMBL/GenBank/DDBJ whole genome shotgun (WGS) entry which is preliminary data.</text>
</comment>
<evidence type="ECO:0000313" key="2">
    <source>
        <dbReference type="EMBL" id="RDY22396.1"/>
    </source>
</evidence>
<reference evidence="2 3" key="1">
    <citation type="journal article" date="2017" name="Genome Announc.">
        <title>Draft Genome Sequence of Romboutsia maritimum sp. nov. Strain CCRI-22766(T), Isolated from Coastal Estuarine Mud.</title>
        <authorList>
            <person name="Maheux A.F."/>
            <person name="Boudreau D.K."/>
            <person name="Berube E."/>
            <person name="Boissinot M."/>
            <person name="Raymond F."/>
            <person name="Brodeur S."/>
            <person name="Corbeil J."/>
            <person name="Brightwell G."/>
            <person name="Broda D."/>
            <person name="Omar R.F."/>
            <person name="Bergeron M.G."/>
        </authorList>
    </citation>
    <scope>NUCLEOTIDE SEQUENCE [LARGE SCALE GENOMIC DNA]</scope>
    <source>
        <strain evidence="2 3">CCRI-22766</strain>
    </source>
</reference>
<accession>A0A371IPJ5</accession>
<dbReference type="AlphaFoldDB" id="A0A371IPJ5"/>
<feature type="transmembrane region" description="Helical" evidence="1">
    <location>
        <begin position="30"/>
        <end position="52"/>
    </location>
</feature>
<dbReference type="EMBL" id="NOJZ02000075">
    <property type="protein sequence ID" value="RDY22396.1"/>
    <property type="molecule type" value="Genomic_DNA"/>
</dbReference>
<feature type="transmembrane region" description="Helical" evidence="1">
    <location>
        <begin position="64"/>
        <end position="85"/>
    </location>
</feature>